<dbReference type="InterPro" id="IPR011059">
    <property type="entry name" value="Metal-dep_hydrolase_composite"/>
</dbReference>
<dbReference type="Pfam" id="PF01979">
    <property type="entry name" value="Amidohydro_1"/>
    <property type="match status" value="1"/>
</dbReference>
<evidence type="ECO:0000313" key="3">
    <source>
        <dbReference type="EMBL" id="MBR8464560.1"/>
    </source>
</evidence>
<comment type="similarity">
    <text evidence="1">Belongs to the peptidase M38 family.</text>
</comment>
<keyword evidence="1" id="KW-0645">Protease</keyword>
<dbReference type="Gene3D" id="3.20.20.140">
    <property type="entry name" value="Metal-dependent hydrolases"/>
    <property type="match status" value="1"/>
</dbReference>
<proteinExistence type="inferred from homology"/>
<dbReference type="GO" id="GO:0008798">
    <property type="term" value="F:beta-aspartyl-peptidase activity"/>
    <property type="evidence" value="ECO:0007669"/>
    <property type="project" value="UniProtKB-EC"/>
</dbReference>
<dbReference type="InterPro" id="IPR006680">
    <property type="entry name" value="Amidohydro-rel"/>
</dbReference>
<dbReference type="Proteomes" id="UP000682951">
    <property type="component" value="Unassembled WGS sequence"/>
</dbReference>
<dbReference type="PANTHER" id="PTHR11647:SF1">
    <property type="entry name" value="COLLAPSIN RESPONSE MEDIATOR PROTEIN"/>
    <property type="match status" value="1"/>
</dbReference>
<comment type="cofactor">
    <cofactor evidence="1">
        <name>Zn(2+)</name>
        <dbReference type="ChEBI" id="CHEBI:29105"/>
    </cofactor>
    <text evidence="1">Binds 2 Zn(2+) ions per subunit.</text>
</comment>
<comment type="function">
    <text evidence="1">Catalyzes the hydrolytic cleavage of a subset of L-isoaspartyl (L-beta-aspartyl) dipeptides. Used to degrade proteins damaged by L-isoaspartyl residues formation.</text>
</comment>
<protein>
    <recommendedName>
        <fullName evidence="1">Isoaspartyl dipeptidase</fullName>
        <ecNumber evidence="1">3.4.19.-</ecNumber>
    </recommendedName>
</protein>
<dbReference type="PIRSF" id="PIRSF001238">
    <property type="entry name" value="IadA"/>
    <property type="match status" value="1"/>
</dbReference>
<keyword evidence="1" id="KW-0862">Zinc</keyword>
<organism evidence="3 4">
    <name type="scientific">Campylobacter anatolicus</name>
    <dbReference type="NCBI Taxonomy" id="2829105"/>
    <lineage>
        <taxon>Bacteria</taxon>
        <taxon>Pseudomonadati</taxon>
        <taxon>Campylobacterota</taxon>
        <taxon>Epsilonproteobacteria</taxon>
        <taxon>Campylobacterales</taxon>
        <taxon>Campylobacteraceae</taxon>
        <taxon>Campylobacter</taxon>
    </lineage>
</organism>
<dbReference type="InterPro" id="IPR050378">
    <property type="entry name" value="Metallo-dep_Hydrolases_sf"/>
</dbReference>
<sequence length="377" mass="40886">MLLIKNIEIFSPKFLGRKDIFVCNGKIVCIDNDLSPNLPNLKQIDGSKLIATPGLIDKHVHITGGGGEGGFKTRVPEIMLSKFIKAGITTAVGLLGTDSATRSVENLVAKANALNDEGISCYVHTGAYNADTPTITGNIQKDIVFIETIIGTKLAISDHRSSSVTRDELARIVSAGRVAGMISSKSGHTTLHMGDGQKGLELVYDVLSEYDIPITFFQPTHVNRNENLFAQAIKFTKDGGYIDLTCKNKITPLEAVKRIKSLGISTHKTTISSDGYGSYSNYDSDGKLIKIGVASVKAIFEEFISFINDGFKLEEALTFFTTNVANSIALGSKKGQLLNGYDADILLFDENLNLEFMIAKGKILKDNQGFMAKGIYE</sequence>
<dbReference type="NCBIfam" id="TIGR01975">
    <property type="entry name" value="isoAsp_dipep"/>
    <property type="match status" value="1"/>
</dbReference>
<keyword evidence="4" id="KW-1185">Reference proteome</keyword>
<dbReference type="SUPFAM" id="SSF51338">
    <property type="entry name" value="Composite domain of metallo-dependent hydrolases"/>
    <property type="match status" value="1"/>
</dbReference>
<evidence type="ECO:0000256" key="1">
    <source>
        <dbReference type="PIRNR" id="PIRNR001238"/>
    </source>
</evidence>
<dbReference type="Gene3D" id="2.30.40.10">
    <property type="entry name" value="Urease, subunit C, domain 1"/>
    <property type="match status" value="1"/>
</dbReference>
<dbReference type="InterPro" id="IPR032466">
    <property type="entry name" value="Metal_Hydrolase"/>
</dbReference>
<dbReference type="RefSeq" id="WP_212142412.1">
    <property type="nucleotide sequence ID" value="NZ_JAGSSW010000009.1"/>
</dbReference>
<feature type="domain" description="Amidohydrolase-related" evidence="2">
    <location>
        <begin position="50"/>
        <end position="360"/>
    </location>
</feature>
<reference evidence="3 4" key="1">
    <citation type="submission" date="2021-04" db="EMBL/GenBank/DDBJ databases">
        <title>Molecular and phenotypic characterization and identification of bacterial isolates recovered from the Anatolian ground squirrels (Spermophilus xanthoprymnus) and which have the potential to form a new species in the Campylobacter genus.</title>
        <authorList>
            <person name="Aydin F."/>
            <person name="Abay S."/>
            <person name="Kayman T."/>
            <person name="Karakaya E."/>
            <person name="Mustak H.K."/>
            <person name="Mustak I.B."/>
            <person name="Bilgin N."/>
            <person name="Duzler A."/>
            <person name="Sahin O."/>
            <person name="Guran O."/>
            <person name="Saticioglu I.B."/>
        </authorList>
    </citation>
    <scope>NUCLEOTIDE SEQUENCE [LARGE SCALE GENOMIC DNA]</scope>
    <source>
        <strain evidence="4">faydin-G24</strain>
    </source>
</reference>
<comment type="caution">
    <text evidence="3">The sequence shown here is derived from an EMBL/GenBank/DDBJ whole genome shotgun (WGS) entry which is preliminary data.</text>
</comment>
<gene>
    <name evidence="3" type="primary">iadA</name>
    <name evidence="3" type="ORF">KDD93_08290</name>
</gene>
<comment type="PTM">
    <text evidence="1">Carboxylation allows a single lysine to coordinate two zinc ions.</text>
</comment>
<evidence type="ECO:0000313" key="4">
    <source>
        <dbReference type="Proteomes" id="UP000682951"/>
    </source>
</evidence>
<accession>A0ABS5HJW7</accession>
<dbReference type="EC" id="3.4.19.-" evidence="1"/>
<dbReference type="SUPFAM" id="SSF51556">
    <property type="entry name" value="Metallo-dependent hydrolases"/>
    <property type="match status" value="1"/>
</dbReference>
<keyword evidence="1" id="KW-0479">Metal-binding</keyword>
<name>A0ABS5HJW7_9BACT</name>
<dbReference type="EMBL" id="JAGSSW010000009">
    <property type="protein sequence ID" value="MBR8464560.1"/>
    <property type="molecule type" value="Genomic_DNA"/>
</dbReference>
<dbReference type="InterPro" id="IPR010229">
    <property type="entry name" value="Pept_M38_dipep"/>
</dbReference>
<dbReference type="PANTHER" id="PTHR11647">
    <property type="entry name" value="HYDRANTOINASE/DIHYDROPYRIMIDINASE FAMILY MEMBER"/>
    <property type="match status" value="1"/>
</dbReference>
<evidence type="ECO:0000259" key="2">
    <source>
        <dbReference type="Pfam" id="PF01979"/>
    </source>
</evidence>
<keyword evidence="1" id="KW-0482">Metalloprotease</keyword>
<comment type="subcellular location">
    <subcellularLocation>
        <location evidence="1">Cytoplasm</location>
    </subcellularLocation>
</comment>
<keyword evidence="1 3" id="KW-0378">Hydrolase</keyword>